<evidence type="ECO:0000313" key="1">
    <source>
        <dbReference type="EMBL" id="ASA25658.1"/>
    </source>
</evidence>
<keyword evidence="2" id="KW-1185">Reference proteome</keyword>
<evidence type="ECO:0000313" key="2">
    <source>
        <dbReference type="Proteomes" id="UP000249890"/>
    </source>
</evidence>
<sequence>MKKENDVIQFKSEAKIEEVKVYENFNYEIETTCITEVSDKSKIFYVDVEQIDKKRYKAREAFKFKLSQDSNLENSKLIDCLNVQVNRAELYFEDIGLIDALLLTKVNKMSYCDINILPEYVEITFKDYKGYNDFRKHIHIIEYFYKFLLCKDVYLTKVKFYNKGDHKYSVHFSKENNFTSINGGLNIQDKVALMKLDGLSVETFFKKWFYFFSTKDSQHLLSGLRYVYMSYGYRNIGKNIQEVVSMIEGVFSTVGENSSETILRTKLKSIMDKLTDSEKKRQVSELDIYLLLDDDDIDTLLAIRNKEAHSTKKKKRAKAAKGIYKLCLGVMKVFELYLMLTVRNHDRSKVKKSENVSNLTRFVRCQS</sequence>
<dbReference type="KEGG" id="pdh:B9T62_35970"/>
<dbReference type="AlphaFoldDB" id="A0A2Z2KYL8"/>
<accession>A0A2Z2KYL8</accession>
<protein>
    <submittedName>
        <fullName evidence="1">Uncharacterized protein</fullName>
    </submittedName>
</protein>
<organism evidence="1 2">
    <name type="scientific">Paenibacillus donghaensis</name>
    <dbReference type="NCBI Taxonomy" id="414771"/>
    <lineage>
        <taxon>Bacteria</taxon>
        <taxon>Bacillati</taxon>
        <taxon>Bacillota</taxon>
        <taxon>Bacilli</taxon>
        <taxon>Bacillales</taxon>
        <taxon>Paenibacillaceae</taxon>
        <taxon>Paenibacillus</taxon>
    </lineage>
</organism>
<dbReference type="RefSeq" id="WP_087919619.1">
    <property type="nucleotide sequence ID" value="NZ_CP021780.1"/>
</dbReference>
<gene>
    <name evidence="1" type="ORF">B9T62_35970</name>
</gene>
<dbReference type="EMBL" id="CP021780">
    <property type="protein sequence ID" value="ASA25658.1"/>
    <property type="molecule type" value="Genomic_DNA"/>
</dbReference>
<name>A0A2Z2KYL8_9BACL</name>
<reference evidence="1 2" key="1">
    <citation type="submission" date="2017-06" db="EMBL/GenBank/DDBJ databases">
        <title>Complete genome sequence of Paenibacillus donghaensis KCTC 13049T isolated from East Sea sediment, South Korea.</title>
        <authorList>
            <person name="Jung B.K."/>
            <person name="Hong S.-J."/>
            <person name="Shin J.-H."/>
        </authorList>
    </citation>
    <scope>NUCLEOTIDE SEQUENCE [LARGE SCALE GENOMIC DNA]</scope>
    <source>
        <strain evidence="1 2">KCTC 13049</strain>
    </source>
</reference>
<dbReference type="Proteomes" id="UP000249890">
    <property type="component" value="Chromosome"/>
</dbReference>
<proteinExistence type="predicted"/>